<evidence type="ECO:0000313" key="2">
    <source>
        <dbReference type="EMBL" id="SFE54967.1"/>
    </source>
</evidence>
<accession>A0A1I2BG78</accession>
<dbReference type="EMBL" id="FOMT01000003">
    <property type="protein sequence ID" value="SFE54967.1"/>
    <property type="molecule type" value="Genomic_DNA"/>
</dbReference>
<proteinExistence type="predicted"/>
<dbReference type="AlphaFoldDB" id="A0A1I2BG78"/>
<gene>
    <name evidence="2" type="ORF">SAMN05216378_3507</name>
</gene>
<sequence>MSKTNRINLDPAAPDSLYAGAQKVNQALDETDEKLEQLKKEMNVKISNALCLQWMGG</sequence>
<evidence type="ECO:0000256" key="1">
    <source>
        <dbReference type="SAM" id="Coils"/>
    </source>
</evidence>
<organism evidence="2 3">
    <name type="scientific">Paenibacillus catalpae</name>
    <dbReference type="NCBI Taxonomy" id="1045775"/>
    <lineage>
        <taxon>Bacteria</taxon>
        <taxon>Bacillati</taxon>
        <taxon>Bacillota</taxon>
        <taxon>Bacilli</taxon>
        <taxon>Bacillales</taxon>
        <taxon>Paenibacillaceae</taxon>
        <taxon>Paenibacillus</taxon>
    </lineage>
</organism>
<dbReference type="STRING" id="1045775.SAMN05216378_3507"/>
<keyword evidence="3" id="KW-1185">Reference proteome</keyword>
<feature type="coiled-coil region" evidence="1">
    <location>
        <begin position="21"/>
        <end position="48"/>
    </location>
</feature>
<dbReference type="Proteomes" id="UP000198855">
    <property type="component" value="Unassembled WGS sequence"/>
</dbReference>
<dbReference type="RefSeq" id="WP_175532897.1">
    <property type="nucleotide sequence ID" value="NZ_FOMT01000003.1"/>
</dbReference>
<keyword evidence="1" id="KW-0175">Coiled coil</keyword>
<evidence type="ECO:0000313" key="3">
    <source>
        <dbReference type="Proteomes" id="UP000198855"/>
    </source>
</evidence>
<reference evidence="3" key="1">
    <citation type="submission" date="2016-10" db="EMBL/GenBank/DDBJ databases">
        <authorList>
            <person name="Varghese N."/>
            <person name="Submissions S."/>
        </authorList>
    </citation>
    <scope>NUCLEOTIDE SEQUENCE [LARGE SCALE GENOMIC DNA]</scope>
    <source>
        <strain evidence="3">CGMCC 1.10784</strain>
    </source>
</reference>
<name>A0A1I2BG78_9BACL</name>
<protein>
    <submittedName>
        <fullName evidence="2">Uncharacterized protein</fullName>
    </submittedName>
</protein>